<dbReference type="Pfam" id="PF04365">
    <property type="entry name" value="BrnT_toxin"/>
    <property type="match status" value="1"/>
</dbReference>
<dbReference type="EMBL" id="MTEJ01000566">
    <property type="protein sequence ID" value="OQX01571.1"/>
    <property type="molecule type" value="Genomic_DNA"/>
</dbReference>
<evidence type="ECO:0000313" key="1">
    <source>
        <dbReference type="EMBL" id="OQX01571.1"/>
    </source>
</evidence>
<dbReference type="Proteomes" id="UP000192491">
    <property type="component" value="Unassembled WGS sequence"/>
</dbReference>
<evidence type="ECO:0000313" key="2">
    <source>
        <dbReference type="Proteomes" id="UP000192491"/>
    </source>
</evidence>
<name>A0A1Y1QAS5_9GAMM</name>
<proteinExistence type="predicted"/>
<dbReference type="InterPro" id="IPR038573">
    <property type="entry name" value="BrnT_sf"/>
</dbReference>
<dbReference type="InterPro" id="IPR007460">
    <property type="entry name" value="BrnT_toxin"/>
</dbReference>
<dbReference type="STRING" id="1123401.GCA_000621325_03585"/>
<dbReference type="Gene3D" id="3.10.450.530">
    <property type="entry name" value="Ribonuclease toxin, BrnT, of type II toxin-antitoxin system"/>
    <property type="match status" value="1"/>
</dbReference>
<organism evidence="1 2">
    <name type="scientific">Thiothrix lacustris</name>
    <dbReference type="NCBI Taxonomy" id="525917"/>
    <lineage>
        <taxon>Bacteria</taxon>
        <taxon>Pseudomonadati</taxon>
        <taxon>Pseudomonadota</taxon>
        <taxon>Gammaproteobacteria</taxon>
        <taxon>Thiotrichales</taxon>
        <taxon>Thiotrichaceae</taxon>
        <taxon>Thiothrix</taxon>
    </lineage>
</organism>
<evidence type="ECO:0008006" key="3">
    <source>
        <dbReference type="Google" id="ProtNLM"/>
    </source>
</evidence>
<gene>
    <name evidence="1" type="ORF">BWK73_45620</name>
</gene>
<comment type="caution">
    <text evidence="1">The sequence shown here is derived from an EMBL/GenBank/DDBJ whole genome shotgun (WGS) entry which is preliminary data.</text>
</comment>
<dbReference type="AlphaFoldDB" id="A0A1Y1QAS5"/>
<sequence>MKFTWSETKRAINTKSHGLDFVDAPRVFEGITFTFEDDRFDYSEQRFITLGLLAGVLVSIVHTENDHEIRIISFRKATKREEVIYYDSIQY</sequence>
<accession>A0A1Y1QAS5</accession>
<protein>
    <recommendedName>
        <fullName evidence="3">BrnT family toxin</fullName>
    </recommendedName>
</protein>
<reference evidence="1 2" key="1">
    <citation type="submission" date="2017-01" db="EMBL/GenBank/DDBJ databases">
        <title>Novel large sulfur bacteria in the metagenomes of groundwater-fed chemosynthetic microbial mats in the Lake Huron basin.</title>
        <authorList>
            <person name="Sharrar A.M."/>
            <person name="Flood B.E."/>
            <person name="Bailey J.V."/>
            <person name="Jones D.S."/>
            <person name="Biddanda B."/>
            <person name="Ruberg S.A."/>
            <person name="Marcus D.N."/>
            <person name="Dick G.J."/>
        </authorList>
    </citation>
    <scope>NUCLEOTIDE SEQUENCE [LARGE SCALE GENOMIC DNA]</scope>
    <source>
        <strain evidence="1">A8</strain>
    </source>
</reference>